<proteinExistence type="predicted"/>
<name>A0A8S5VMH2_9CAUD</name>
<organism evidence="1">
    <name type="scientific">Ackermannviridae sp</name>
    <dbReference type="NCBI Taxonomy" id="2831612"/>
    <lineage>
        <taxon>Viruses</taxon>
        <taxon>Duplodnaviria</taxon>
        <taxon>Heunggongvirae</taxon>
        <taxon>Uroviricota</taxon>
        <taxon>Caudoviricetes</taxon>
        <taxon>Pantevenvirales</taxon>
        <taxon>Ackermannviridae</taxon>
    </lineage>
</organism>
<protein>
    <submittedName>
        <fullName evidence="1">Uncharacterized protein</fullName>
    </submittedName>
</protein>
<accession>A0A8S5VMH2</accession>
<evidence type="ECO:0000313" key="1">
    <source>
        <dbReference type="EMBL" id="DAG92366.1"/>
    </source>
</evidence>
<dbReference type="EMBL" id="BK035305">
    <property type="protein sequence ID" value="DAG92366.1"/>
    <property type="molecule type" value="Genomic_DNA"/>
</dbReference>
<sequence>MKSVEEYFYLYYDLKDEMIRLSKEGNDIRKAFITKIYCVPKNEVKSNYQDLKKIVRTFKQDGFWAKASKNRNGILRIVVFFKKPSIIVRILI</sequence>
<reference evidence="1" key="1">
    <citation type="journal article" date="2021" name="Proc. Natl. Acad. Sci. U.S.A.">
        <title>A Catalog of Tens of Thousands of Viruses from Human Metagenomes Reveals Hidden Associations with Chronic Diseases.</title>
        <authorList>
            <person name="Tisza M.J."/>
            <person name="Buck C.B."/>
        </authorList>
    </citation>
    <scope>NUCLEOTIDE SEQUENCE</scope>
    <source>
        <strain evidence="1">Ctnaj7</strain>
    </source>
</reference>